<evidence type="ECO:0000259" key="2">
    <source>
        <dbReference type="Pfam" id="PF13577"/>
    </source>
</evidence>
<dbReference type="Gene3D" id="3.10.450.50">
    <property type="match status" value="1"/>
</dbReference>
<dbReference type="CDD" id="cd00531">
    <property type="entry name" value="NTF2_like"/>
    <property type="match status" value="1"/>
</dbReference>
<dbReference type="SUPFAM" id="SSF54427">
    <property type="entry name" value="NTF2-like"/>
    <property type="match status" value="1"/>
</dbReference>
<name>A0ABT4DHI9_FUSSI</name>
<feature type="chain" id="PRO_5045489101" evidence="1">
    <location>
        <begin position="21"/>
        <end position="174"/>
    </location>
</feature>
<feature type="domain" description="SnoaL-like" evidence="2">
    <location>
        <begin position="33"/>
        <end position="161"/>
    </location>
</feature>
<dbReference type="EMBL" id="JAOXXL010000012">
    <property type="protein sequence ID" value="MCY7008067.1"/>
    <property type="molecule type" value="Genomic_DNA"/>
</dbReference>
<organism evidence="3 4">
    <name type="scientific">Fusobacterium simiae</name>
    <dbReference type="NCBI Taxonomy" id="855"/>
    <lineage>
        <taxon>Bacteria</taxon>
        <taxon>Fusobacteriati</taxon>
        <taxon>Fusobacteriota</taxon>
        <taxon>Fusobacteriia</taxon>
        <taxon>Fusobacteriales</taxon>
        <taxon>Fusobacteriaceae</taxon>
        <taxon>Fusobacterium</taxon>
    </lineage>
</organism>
<dbReference type="InterPro" id="IPR037401">
    <property type="entry name" value="SnoaL-like"/>
</dbReference>
<feature type="signal peptide" evidence="1">
    <location>
        <begin position="1"/>
        <end position="20"/>
    </location>
</feature>
<gene>
    <name evidence="3" type="ORF">OCK72_05275</name>
</gene>
<evidence type="ECO:0000256" key="1">
    <source>
        <dbReference type="SAM" id="SignalP"/>
    </source>
</evidence>
<accession>A0ABT4DHI9</accession>
<dbReference type="InterPro" id="IPR032710">
    <property type="entry name" value="NTF2-like_dom_sf"/>
</dbReference>
<keyword evidence="4" id="KW-1185">Reference proteome</keyword>
<reference evidence="3" key="1">
    <citation type="submission" date="2022-09" db="EMBL/GenBank/DDBJ databases">
        <authorList>
            <person name="Zoaiter M."/>
        </authorList>
    </citation>
    <scope>NUCLEOTIDE SEQUENCE</scope>
    <source>
        <strain evidence="3">DSM 19848</strain>
    </source>
</reference>
<proteinExistence type="predicted"/>
<comment type="caution">
    <text evidence="3">The sequence shown here is derived from an EMBL/GenBank/DDBJ whole genome shotgun (WGS) entry which is preliminary data.</text>
</comment>
<dbReference type="Pfam" id="PF13577">
    <property type="entry name" value="SnoaL_4"/>
    <property type="match status" value="1"/>
</dbReference>
<dbReference type="Proteomes" id="UP001062738">
    <property type="component" value="Unassembled WGS sequence"/>
</dbReference>
<protein>
    <submittedName>
        <fullName evidence="3">Nuclear transport factor 2 family protein</fullName>
    </submittedName>
</protein>
<keyword evidence="1" id="KW-0732">Signal</keyword>
<evidence type="ECO:0000313" key="4">
    <source>
        <dbReference type="Proteomes" id="UP001062738"/>
    </source>
</evidence>
<sequence>MDLKRIIFLLLMVLSFSVFAKNTANKKSTDELQEIKDRLELQNLVYTFSTLSDTKDVDKQVLLFTENANVQSIQDGMLGAKFTGREDIGKAFKAFLSQFEVVYHINGQQTVNIDGDVADGINYCQVVLIKEENGKKIKRTSGVRYQDKYRKINGKWYIENRISNFMWTTTEEMK</sequence>
<dbReference type="RefSeq" id="WP_265152061.1">
    <property type="nucleotide sequence ID" value="NZ_JAOXXL010000012.1"/>
</dbReference>
<evidence type="ECO:0000313" key="3">
    <source>
        <dbReference type="EMBL" id="MCY7008067.1"/>
    </source>
</evidence>